<protein>
    <submittedName>
        <fullName evidence="15">Uncharacterized protein</fullName>
    </submittedName>
</protein>
<dbReference type="SUPFAM" id="SSF48508">
    <property type="entry name" value="Nuclear receptor ligand-binding domain"/>
    <property type="match status" value="1"/>
</dbReference>
<feature type="domain" description="NR LBD" evidence="14">
    <location>
        <begin position="188"/>
        <end position="440"/>
    </location>
</feature>
<evidence type="ECO:0000259" key="14">
    <source>
        <dbReference type="PROSITE" id="PS51843"/>
    </source>
</evidence>
<evidence type="ECO:0000256" key="4">
    <source>
        <dbReference type="ARBA" id="ARBA00022771"/>
    </source>
</evidence>
<dbReference type="InterPro" id="IPR051152">
    <property type="entry name" value="C.elegans_Orphan_NR"/>
</dbReference>
<organism evidence="15 16">
    <name type="scientific">Mesorhabditis spiculigera</name>
    <dbReference type="NCBI Taxonomy" id="96644"/>
    <lineage>
        <taxon>Eukaryota</taxon>
        <taxon>Metazoa</taxon>
        <taxon>Ecdysozoa</taxon>
        <taxon>Nematoda</taxon>
        <taxon>Chromadorea</taxon>
        <taxon>Rhabditida</taxon>
        <taxon>Rhabditina</taxon>
        <taxon>Rhabditomorpha</taxon>
        <taxon>Rhabditoidea</taxon>
        <taxon>Rhabditidae</taxon>
        <taxon>Mesorhabditinae</taxon>
        <taxon>Mesorhabditis</taxon>
    </lineage>
</organism>
<keyword evidence="8 11" id="KW-0804">Transcription</keyword>
<dbReference type="GO" id="GO:0003700">
    <property type="term" value="F:DNA-binding transcription factor activity"/>
    <property type="evidence" value="ECO:0007669"/>
    <property type="project" value="InterPro"/>
</dbReference>
<keyword evidence="3 11" id="KW-0479">Metal-binding</keyword>
<evidence type="ECO:0000256" key="9">
    <source>
        <dbReference type="ARBA" id="ARBA00023170"/>
    </source>
</evidence>
<dbReference type="SUPFAM" id="SSF57716">
    <property type="entry name" value="Glucocorticoid receptor-like (DNA-binding domain)"/>
    <property type="match status" value="1"/>
</dbReference>
<comment type="similarity">
    <text evidence="2 11">Belongs to the nuclear hormone receptor family.</text>
</comment>
<feature type="non-terminal residue" evidence="15">
    <location>
        <position position="1"/>
    </location>
</feature>
<dbReference type="InterPro" id="IPR000536">
    <property type="entry name" value="Nucl_hrmn_rcpt_lig-bd"/>
</dbReference>
<feature type="compositionally biased region" description="Polar residues" evidence="12">
    <location>
        <begin position="99"/>
        <end position="109"/>
    </location>
</feature>
<dbReference type="GO" id="GO:0008270">
    <property type="term" value="F:zinc ion binding"/>
    <property type="evidence" value="ECO:0007669"/>
    <property type="project" value="UniProtKB-KW"/>
</dbReference>
<accession>A0AA36D2D4</accession>
<dbReference type="PRINTS" id="PR00047">
    <property type="entry name" value="STROIDFINGER"/>
</dbReference>
<evidence type="ECO:0000256" key="8">
    <source>
        <dbReference type="ARBA" id="ARBA00023163"/>
    </source>
</evidence>
<sequence length="442" mass="50779">MEPLSAGAEPVDETDQAGTSVEGQTCVVCSHTAHGIHFGVPSCRACAAFFRRSVVLDRKYSCRRINAECEISLDVRYLCRYCRFQKCVRVGMTPENVQWNRDRMSSSIKTGKKPKDSGPDTGENQPNDVESDKSPIDVVSDGSETGSPEVPVAKQKDRGDAAFFAQQFIEVSRMVEKIMNQTQPIEVISPFPLTALQRMAVATERFREYMPREGAVQLVHEIHWSTCEQDWFHLMQRAANWYMHSEEFSRLPSGQKFLIFRSTWSNFLRMEKVLETLLVLGEECIEKKLCLVGQYVTTPDTKYIMEDRVGIDPNEFIKYIKSQINNIFADLAVPLMVIAPEPLEFVYLLAMSAWNIDGRGVTPETVRVADTYRERISAELHDYYVHSKGVSNYAHRLIQLHEIIINNEKIQQDRSQMMHMMRIFDVFNFEIPNNSLFDIDRM</sequence>
<dbReference type="PROSITE" id="PS51843">
    <property type="entry name" value="NR_LBD"/>
    <property type="match status" value="1"/>
</dbReference>
<evidence type="ECO:0000256" key="12">
    <source>
        <dbReference type="SAM" id="MobiDB-lite"/>
    </source>
</evidence>
<dbReference type="Pfam" id="PF00104">
    <property type="entry name" value="Hormone_recep"/>
    <property type="match status" value="1"/>
</dbReference>
<evidence type="ECO:0000256" key="7">
    <source>
        <dbReference type="ARBA" id="ARBA00023125"/>
    </source>
</evidence>
<evidence type="ECO:0000256" key="2">
    <source>
        <dbReference type="ARBA" id="ARBA00005993"/>
    </source>
</evidence>
<keyword evidence="9 11" id="KW-0675">Receptor</keyword>
<evidence type="ECO:0000256" key="10">
    <source>
        <dbReference type="ARBA" id="ARBA00023242"/>
    </source>
</evidence>
<evidence type="ECO:0000313" key="15">
    <source>
        <dbReference type="EMBL" id="CAJ0579817.1"/>
    </source>
</evidence>
<dbReference type="InterPro" id="IPR001628">
    <property type="entry name" value="Znf_hrmn_rcpt"/>
</dbReference>
<evidence type="ECO:0000259" key="13">
    <source>
        <dbReference type="PROSITE" id="PS51030"/>
    </source>
</evidence>
<dbReference type="InterPro" id="IPR013088">
    <property type="entry name" value="Znf_NHR/GATA"/>
</dbReference>
<keyword evidence="6 11" id="KW-0805">Transcription regulation</keyword>
<dbReference type="GO" id="GO:0000978">
    <property type="term" value="F:RNA polymerase II cis-regulatory region sequence-specific DNA binding"/>
    <property type="evidence" value="ECO:0007669"/>
    <property type="project" value="InterPro"/>
</dbReference>
<evidence type="ECO:0000256" key="11">
    <source>
        <dbReference type="RuleBase" id="RU004334"/>
    </source>
</evidence>
<dbReference type="GO" id="GO:0005634">
    <property type="term" value="C:nucleus"/>
    <property type="evidence" value="ECO:0007669"/>
    <property type="project" value="UniProtKB-SubCell"/>
</dbReference>
<dbReference type="PANTHER" id="PTHR45680">
    <property type="entry name" value="NUCLEAR HORMONE RECEPTOR FAMILY"/>
    <property type="match status" value="1"/>
</dbReference>
<name>A0AA36D2D4_9BILA</name>
<evidence type="ECO:0000256" key="6">
    <source>
        <dbReference type="ARBA" id="ARBA00023015"/>
    </source>
</evidence>
<keyword evidence="7 11" id="KW-0238">DNA-binding</keyword>
<keyword evidence="10 11" id="KW-0539">Nucleus</keyword>
<dbReference type="Gene3D" id="3.30.50.10">
    <property type="entry name" value="Erythroid Transcription Factor GATA-1, subunit A"/>
    <property type="match status" value="1"/>
</dbReference>
<dbReference type="Proteomes" id="UP001177023">
    <property type="component" value="Unassembled WGS sequence"/>
</dbReference>
<dbReference type="Gene3D" id="1.10.565.10">
    <property type="entry name" value="Retinoid X Receptor"/>
    <property type="match status" value="1"/>
</dbReference>
<feature type="region of interest" description="Disordered" evidence="12">
    <location>
        <begin position="99"/>
        <end position="156"/>
    </location>
</feature>
<dbReference type="InterPro" id="IPR035500">
    <property type="entry name" value="NHR-like_dom_sf"/>
</dbReference>
<dbReference type="SMART" id="SM00399">
    <property type="entry name" value="ZnF_C4"/>
    <property type="match status" value="1"/>
</dbReference>
<evidence type="ECO:0000313" key="16">
    <source>
        <dbReference type="Proteomes" id="UP001177023"/>
    </source>
</evidence>
<evidence type="ECO:0000256" key="3">
    <source>
        <dbReference type="ARBA" id="ARBA00022723"/>
    </source>
</evidence>
<keyword evidence="16" id="KW-1185">Reference proteome</keyword>
<keyword evidence="4 11" id="KW-0863">Zinc-finger</keyword>
<dbReference type="InterPro" id="IPR049636">
    <property type="entry name" value="HNF4-like_DBD"/>
</dbReference>
<dbReference type="PROSITE" id="PS51030">
    <property type="entry name" value="NUCLEAR_REC_DBD_2"/>
    <property type="match status" value="1"/>
</dbReference>
<dbReference type="PANTHER" id="PTHR45680:SF29">
    <property type="entry name" value="NUCLEAR HORMONE RECEPTOR FAMILY"/>
    <property type="match status" value="1"/>
</dbReference>
<evidence type="ECO:0000256" key="1">
    <source>
        <dbReference type="ARBA" id="ARBA00004123"/>
    </source>
</evidence>
<gene>
    <name evidence="15" type="ORF">MSPICULIGERA_LOCUS18022</name>
</gene>
<evidence type="ECO:0000256" key="5">
    <source>
        <dbReference type="ARBA" id="ARBA00022833"/>
    </source>
</evidence>
<dbReference type="CDD" id="cd06960">
    <property type="entry name" value="NR_DBD_HNF4A"/>
    <property type="match status" value="1"/>
</dbReference>
<dbReference type="PROSITE" id="PS00031">
    <property type="entry name" value="NUCLEAR_REC_DBD_1"/>
    <property type="match status" value="1"/>
</dbReference>
<dbReference type="AlphaFoldDB" id="A0AA36D2D4"/>
<dbReference type="SMART" id="SM00430">
    <property type="entry name" value="HOLI"/>
    <property type="match status" value="1"/>
</dbReference>
<dbReference type="Pfam" id="PF00105">
    <property type="entry name" value="zf-C4"/>
    <property type="match status" value="1"/>
</dbReference>
<dbReference type="EMBL" id="CATQJA010002657">
    <property type="protein sequence ID" value="CAJ0579817.1"/>
    <property type="molecule type" value="Genomic_DNA"/>
</dbReference>
<dbReference type="FunFam" id="3.30.50.10:FF:000030">
    <property type="entry name" value="Nuclear Hormone Receptor family"/>
    <property type="match status" value="1"/>
</dbReference>
<proteinExistence type="inferred from homology"/>
<keyword evidence="5 11" id="KW-0862">Zinc</keyword>
<feature type="domain" description="Nuclear receptor" evidence="13">
    <location>
        <begin position="23"/>
        <end position="99"/>
    </location>
</feature>
<reference evidence="15" key="1">
    <citation type="submission" date="2023-06" db="EMBL/GenBank/DDBJ databases">
        <authorList>
            <person name="Delattre M."/>
        </authorList>
    </citation>
    <scope>NUCLEOTIDE SEQUENCE</scope>
    <source>
        <strain evidence="15">AF72</strain>
    </source>
</reference>
<comment type="subcellular location">
    <subcellularLocation>
        <location evidence="1 11">Nucleus</location>
    </subcellularLocation>
</comment>
<comment type="caution">
    <text evidence="15">The sequence shown here is derived from an EMBL/GenBank/DDBJ whole genome shotgun (WGS) entry which is preliminary data.</text>
</comment>